<dbReference type="PROSITE" id="PS51186">
    <property type="entry name" value="GNAT"/>
    <property type="match status" value="1"/>
</dbReference>
<dbReference type="InterPro" id="IPR000182">
    <property type="entry name" value="GNAT_dom"/>
</dbReference>
<proteinExistence type="predicted"/>
<dbReference type="RefSeq" id="WP_301249402.1">
    <property type="nucleotide sequence ID" value="NZ_JAROCD010000017.1"/>
</dbReference>
<evidence type="ECO:0000313" key="2">
    <source>
        <dbReference type="EMBL" id="MDN4604981.1"/>
    </source>
</evidence>
<dbReference type="PANTHER" id="PTHR43792">
    <property type="entry name" value="GNAT FAMILY, PUTATIVE (AFU_ORTHOLOGUE AFUA_3G00765)-RELATED-RELATED"/>
    <property type="match status" value="1"/>
</dbReference>
<comment type="caution">
    <text evidence="2">The sequence shown here is derived from an EMBL/GenBank/DDBJ whole genome shotgun (WGS) entry which is preliminary data.</text>
</comment>
<name>A0ABT8JK84_9BACL</name>
<protein>
    <submittedName>
        <fullName evidence="2">GNAT family protein</fullName>
    </submittedName>
</protein>
<dbReference type="Pfam" id="PF13302">
    <property type="entry name" value="Acetyltransf_3"/>
    <property type="match status" value="1"/>
</dbReference>
<dbReference type="EMBL" id="JAROCD010000017">
    <property type="protein sequence ID" value="MDN4604981.1"/>
    <property type="molecule type" value="Genomic_DNA"/>
</dbReference>
<dbReference type="PANTHER" id="PTHR43792:SF9">
    <property type="entry name" value="RIBOSOMAL-PROTEIN-ALANINE ACETYLTRANSFERASE"/>
    <property type="match status" value="1"/>
</dbReference>
<evidence type="ECO:0000259" key="1">
    <source>
        <dbReference type="PROSITE" id="PS51186"/>
    </source>
</evidence>
<accession>A0ABT8JK84</accession>
<dbReference type="Gene3D" id="3.40.630.30">
    <property type="match status" value="1"/>
</dbReference>
<reference evidence="2" key="1">
    <citation type="submission" date="2023-03" db="EMBL/GenBank/DDBJ databases">
        <title>MT1 and MT2 Draft Genomes of Novel Species.</title>
        <authorList>
            <person name="Venkateswaran K."/>
        </authorList>
    </citation>
    <scope>NUCLEOTIDE SEQUENCE</scope>
    <source>
        <strain evidence="2">F6_3S_P_1C</strain>
    </source>
</reference>
<dbReference type="SUPFAM" id="SSF55729">
    <property type="entry name" value="Acyl-CoA N-acyltransferases (Nat)"/>
    <property type="match status" value="1"/>
</dbReference>
<dbReference type="InterPro" id="IPR051531">
    <property type="entry name" value="N-acetyltransferase"/>
</dbReference>
<evidence type="ECO:0000313" key="3">
    <source>
        <dbReference type="Proteomes" id="UP001174205"/>
    </source>
</evidence>
<keyword evidence="3" id="KW-1185">Reference proteome</keyword>
<organism evidence="2 3">
    <name type="scientific">Paenibacillus vandeheii</name>
    <dbReference type="NCBI Taxonomy" id="3035917"/>
    <lineage>
        <taxon>Bacteria</taxon>
        <taxon>Bacillati</taxon>
        <taxon>Bacillota</taxon>
        <taxon>Bacilli</taxon>
        <taxon>Bacillales</taxon>
        <taxon>Paenibacillaceae</taxon>
        <taxon>Paenibacillus</taxon>
    </lineage>
</organism>
<sequence>MNVEAVYDQFPILKSDELVLKKMEDQHVNEVFEIYDNENVFEYCGIIPKHNKDTVKKMIGHFERDYNKRVRVKWGIFATNEPERLLGIIEVVDVNLKVNMVTIGYFLAESHWGKGIATQSVGMLLEFLFTKVNVNRIQAEVMPANEHSKKVLLKNGFIHEGTLRQATLWSGKGIIDLEMYGILREDYAVSHRDSMVGKALK</sequence>
<feature type="domain" description="N-acetyltransferase" evidence="1">
    <location>
        <begin position="18"/>
        <end position="184"/>
    </location>
</feature>
<dbReference type="InterPro" id="IPR016181">
    <property type="entry name" value="Acyl_CoA_acyltransferase"/>
</dbReference>
<dbReference type="Proteomes" id="UP001174205">
    <property type="component" value="Unassembled WGS sequence"/>
</dbReference>
<gene>
    <name evidence="2" type="ORF">P5G61_27395</name>
</gene>